<sequence length="149" mass="17574">MINYIKLSAICHATEDEEKVLEAISFFIPENVDEEKVEVEVVETEGHFRNPIKIISVNVKDKEAKKVFKHIVNLIKSNPKNLEKLKKDLDLRIEDNKFFVRFDKQKAYLKECKVMDGDDIVRVVFNFKIFSPKEKEKKVKELLEKELFS</sequence>
<name>D5VSH4_METIM</name>
<dbReference type="RefSeq" id="WP_013100273.1">
    <property type="nucleotide sequence ID" value="NC_014122.1"/>
</dbReference>
<dbReference type="Pfam" id="PF01877">
    <property type="entry name" value="RNA_binding"/>
    <property type="match status" value="1"/>
</dbReference>
<dbReference type="SUPFAM" id="SSF55282">
    <property type="entry name" value="RL5-like"/>
    <property type="match status" value="1"/>
</dbReference>
<protein>
    <recommendedName>
        <fullName evidence="3">Exosome subunit</fullName>
    </recommendedName>
</protein>
<reference evidence="1" key="1">
    <citation type="submission" date="2010-04" db="EMBL/GenBank/DDBJ databases">
        <title>Complete sequence of Methanocaldococcus infernus ME.</title>
        <authorList>
            <consortium name="US DOE Joint Genome Institute"/>
            <person name="Lucas S."/>
            <person name="Copeland A."/>
            <person name="Lapidus A."/>
            <person name="Cheng J.-F."/>
            <person name="Bruce D."/>
            <person name="Goodwin L."/>
            <person name="Pitluck S."/>
            <person name="Munk A.C."/>
            <person name="Detter J.C."/>
            <person name="Han C."/>
            <person name="Tapia R."/>
            <person name="Land M."/>
            <person name="Hauser L."/>
            <person name="Kyrpides N."/>
            <person name="Mikhailova N."/>
            <person name="Sieprawska-Lupa M."/>
            <person name="Whitman W.B."/>
            <person name="Woyke T."/>
        </authorList>
    </citation>
    <scope>NUCLEOTIDE SEQUENCE [LARGE SCALE GENOMIC DNA]</scope>
    <source>
        <strain evidence="1">ME</strain>
    </source>
</reference>
<dbReference type="EMBL" id="CP002009">
    <property type="protein sequence ID" value="ADG13527.1"/>
    <property type="molecule type" value="Genomic_DNA"/>
</dbReference>
<dbReference type="InterPro" id="IPR002739">
    <property type="entry name" value="PAB1135-like"/>
</dbReference>
<dbReference type="InterPro" id="IPR022803">
    <property type="entry name" value="Ribosomal_uL5_dom_sf"/>
</dbReference>
<dbReference type="KEGG" id="mif:Metin_0863"/>
<accession>D5VSH4</accession>
<organism evidence="1 2">
    <name type="scientific">Methanocaldococcus infernus (strain DSM 11812 / JCM 15783 / ME)</name>
    <dbReference type="NCBI Taxonomy" id="573063"/>
    <lineage>
        <taxon>Archaea</taxon>
        <taxon>Methanobacteriati</taxon>
        <taxon>Methanobacteriota</taxon>
        <taxon>Methanomada group</taxon>
        <taxon>Methanococci</taxon>
        <taxon>Methanococcales</taxon>
        <taxon>Methanocaldococcaceae</taxon>
        <taxon>Methanocaldococcus</taxon>
    </lineage>
</organism>
<dbReference type="OrthoDB" id="10874at2157"/>
<dbReference type="Gene3D" id="3.30.1440.10">
    <property type="match status" value="1"/>
</dbReference>
<dbReference type="eggNOG" id="arCOG01042">
    <property type="taxonomic scope" value="Archaea"/>
</dbReference>
<evidence type="ECO:0000313" key="1">
    <source>
        <dbReference type="EMBL" id="ADG13527.1"/>
    </source>
</evidence>
<dbReference type="PANTHER" id="PTHR38816:SF1">
    <property type="entry name" value="EXOSOME SUBUNIT"/>
    <property type="match status" value="1"/>
</dbReference>
<dbReference type="AlphaFoldDB" id="D5VSH4"/>
<dbReference type="PANTHER" id="PTHR38816">
    <property type="entry name" value="EXOSOME SUBUNIT, DUF54 FAMILY-RELATED"/>
    <property type="match status" value="1"/>
</dbReference>
<evidence type="ECO:0008006" key="3">
    <source>
        <dbReference type="Google" id="ProtNLM"/>
    </source>
</evidence>
<dbReference type="HOGENOM" id="CLU_131306_1_1_2"/>
<dbReference type="STRING" id="573063.Metin_0863"/>
<evidence type="ECO:0000313" key="2">
    <source>
        <dbReference type="Proteomes" id="UP000002061"/>
    </source>
</evidence>
<proteinExistence type="predicted"/>
<keyword evidence="2" id="KW-1185">Reference proteome</keyword>
<gene>
    <name evidence="1" type="ordered locus">Metin_0863</name>
</gene>
<dbReference type="Proteomes" id="UP000002061">
    <property type="component" value="Chromosome"/>
</dbReference>
<dbReference type="GeneID" id="9131877"/>